<feature type="transmembrane region" description="Helical" evidence="17">
    <location>
        <begin position="292"/>
        <end position="314"/>
    </location>
</feature>
<comment type="similarity">
    <text evidence="17">Belongs to the ligand-gated ion channel (TC 1.A.9) family.</text>
</comment>
<evidence type="ECO:0000313" key="22">
    <source>
        <dbReference type="Proteomes" id="UP000694569"/>
    </source>
</evidence>
<keyword evidence="12" id="KW-1071">Ligand-gated ion channel</keyword>
<dbReference type="GO" id="GO:0045211">
    <property type="term" value="C:postsynaptic membrane"/>
    <property type="evidence" value="ECO:0007669"/>
    <property type="project" value="InterPro"/>
</dbReference>
<keyword evidence="3 17" id="KW-0812">Transmembrane</keyword>
<dbReference type="FunFam" id="1.20.58.390:FF:000053">
    <property type="entry name" value="Neuronal acetylcholine receptor subunit alpha-9"/>
    <property type="match status" value="1"/>
</dbReference>
<keyword evidence="1 17" id="KW-0813">Transport</keyword>
<reference evidence="21" key="2">
    <citation type="submission" date="2025-09" db="UniProtKB">
        <authorList>
            <consortium name="Ensembl"/>
        </authorList>
    </citation>
    <scope>IDENTIFICATION</scope>
</reference>
<dbReference type="OrthoDB" id="5975154at2759"/>
<evidence type="ECO:0000256" key="9">
    <source>
        <dbReference type="ARBA" id="ARBA00023157"/>
    </source>
</evidence>
<dbReference type="Pfam" id="PF02932">
    <property type="entry name" value="Neur_chan_memb"/>
    <property type="match status" value="1"/>
</dbReference>
<reference evidence="21" key="1">
    <citation type="submission" date="2025-08" db="UniProtKB">
        <authorList>
            <consortium name="Ensembl"/>
        </authorList>
    </citation>
    <scope>IDENTIFICATION</scope>
</reference>
<dbReference type="CDD" id="cd19051">
    <property type="entry name" value="LGIC_TM_cation"/>
    <property type="match status" value="1"/>
</dbReference>
<comment type="subcellular location">
    <subcellularLocation>
        <location evidence="14">Synaptic cell membrane</location>
        <topology evidence="14">Multi-pass membrane protein</topology>
    </subcellularLocation>
</comment>
<feature type="region of interest" description="Disordered" evidence="18">
    <location>
        <begin position="392"/>
        <end position="427"/>
    </location>
</feature>
<feature type="transmembrane region" description="Helical" evidence="17">
    <location>
        <begin position="259"/>
        <end position="280"/>
    </location>
</feature>
<dbReference type="Ensembl" id="ENSLLET00000010486.1">
    <property type="protein sequence ID" value="ENSLLEP00000010093.1"/>
    <property type="gene ID" value="ENSLLEG00000006428.1"/>
</dbReference>
<keyword evidence="6" id="KW-0770">Synapse</keyword>
<dbReference type="InterPro" id="IPR006029">
    <property type="entry name" value="Neurotrans-gated_channel_TM"/>
</dbReference>
<dbReference type="GeneTree" id="ENSGT00940000156077"/>
<dbReference type="GO" id="GO:0004888">
    <property type="term" value="F:transmembrane signaling receptor activity"/>
    <property type="evidence" value="ECO:0007669"/>
    <property type="project" value="InterPro"/>
</dbReference>
<evidence type="ECO:0000256" key="12">
    <source>
        <dbReference type="ARBA" id="ARBA00023286"/>
    </source>
</evidence>
<protein>
    <submittedName>
        <fullName evidence="21">Uncharacterized protein</fullName>
    </submittedName>
</protein>
<keyword evidence="10" id="KW-0675">Receptor</keyword>
<dbReference type="SUPFAM" id="SSF90112">
    <property type="entry name" value="Neurotransmitter-gated ion-channel transmembrane pore"/>
    <property type="match status" value="1"/>
</dbReference>
<keyword evidence="4" id="KW-0732">Signal</keyword>
<dbReference type="InterPro" id="IPR006201">
    <property type="entry name" value="Neur_channel"/>
</dbReference>
<dbReference type="InterPro" id="IPR038050">
    <property type="entry name" value="Neuro_actylchol_rec"/>
</dbReference>
<evidence type="ECO:0000313" key="21">
    <source>
        <dbReference type="Ensembl" id="ENSLLEP00000010093.1"/>
    </source>
</evidence>
<evidence type="ECO:0000256" key="10">
    <source>
        <dbReference type="ARBA" id="ARBA00023170"/>
    </source>
</evidence>
<keyword evidence="7 17" id="KW-0406">Ion transport</keyword>
<evidence type="ECO:0000256" key="3">
    <source>
        <dbReference type="ARBA" id="ARBA00022692"/>
    </source>
</evidence>
<feature type="transmembrane region" description="Helical" evidence="17">
    <location>
        <begin position="476"/>
        <end position="494"/>
    </location>
</feature>
<dbReference type="AlphaFoldDB" id="A0A8C5MCI5"/>
<dbReference type="SUPFAM" id="SSF63712">
    <property type="entry name" value="Nicotinic receptor ligand binding domain-like"/>
    <property type="match status" value="1"/>
</dbReference>
<evidence type="ECO:0000256" key="15">
    <source>
        <dbReference type="ARBA" id="ARBA00034430"/>
    </source>
</evidence>
<keyword evidence="5 17" id="KW-1133">Transmembrane helix</keyword>
<evidence type="ECO:0000256" key="1">
    <source>
        <dbReference type="ARBA" id="ARBA00022448"/>
    </source>
</evidence>
<evidence type="ECO:0000256" key="11">
    <source>
        <dbReference type="ARBA" id="ARBA00023180"/>
    </source>
</evidence>
<evidence type="ECO:0000256" key="6">
    <source>
        <dbReference type="ARBA" id="ARBA00023018"/>
    </source>
</evidence>
<dbReference type="PANTHER" id="PTHR18945">
    <property type="entry name" value="NEUROTRANSMITTER GATED ION CHANNEL"/>
    <property type="match status" value="1"/>
</dbReference>
<dbReference type="InterPro" id="IPR036734">
    <property type="entry name" value="Neur_chan_lig-bd_sf"/>
</dbReference>
<name>A0A8C5MCI5_9ANUR</name>
<organism evidence="21 22">
    <name type="scientific">Leptobrachium leishanense</name>
    <name type="common">Leishan spiny toad</name>
    <dbReference type="NCBI Taxonomy" id="445787"/>
    <lineage>
        <taxon>Eukaryota</taxon>
        <taxon>Metazoa</taxon>
        <taxon>Chordata</taxon>
        <taxon>Craniata</taxon>
        <taxon>Vertebrata</taxon>
        <taxon>Euteleostomi</taxon>
        <taxon>Amphibia</taxon>
        <taxon>Batrachia</taxon>
        <taxon>Anura</taxon>
        <taxon>Pelobatoidea</taxon>
        <taxon>Megophryidae</taxon>
        <taxon>Leptobrachium</taxon>
    </lineage>
</organism>
<feature type="region of interest" description="Disordered" evidence="18">
    <location>
        <begin position="349"/>
        <end position="374"/>
    </location>
</feature>
<keyword evidence="13 17" id="KW-0407">Ion channel</keyword>
<evidence type="ECO:0000256" key="16">
    <source>
        <dbReference type="ARBA" id="ARBA00036239"/>
    </source>
</evidence>
<dbReference type="PRINTS" id="PR00252">
    <property type="entry name" value="NRIONCHANNEL"/>
</dbReference>
<accession>A0A8C5MCI5</accession>
<evidence type="ECO:0000256" key="2">
    <source>
        <dbReference type="ARBA" id="ARBA00022475"/>
    </source>
</evidence>
<evidence type="ECO:0000256" key="5">
    <source>
        <dbReference type="ARBA" id="ARBA00022989"/>
    </source>
</evidence>
<feature type="domain" description="Neurotransmitter-gated ion-channel ligand-binding" evidence="19">
    <location>
        <begin position="22"/>
        <end position="226"/>
    </location>
</feature>
<dbReference type="Gene3D" id="2.70.170.10">
    <property type="entry name" value="Neurotransmitter-gated ion-channel ligand-binding domain"/>
    <property type="match status" value="1"/>
</dbReference>
<feature type="transmembrane region" description="Helical" evidence="17">
    <location>
        <begin position="229"/>
        <end position="253"/>
    </location>
</feature>
<dbReference type="InterPro" id="IPR036719">
    <property type="entry name" value="Neuro-gated_channel_TM_sf"/>
</dbReference>
<feature type="compositionally biased region" description="Basic and acidic residues" evidence="18">
    <location>
        <begin position="349"/>
        <end position="359"/>
    </location>
</feature>
<evidence type="ECO:0000256" key="13">
    <source>
        <dbReference type="ARBA" id="ARBA00023303"/>
    </source>
</evidence>
<evidence type="ECO:0000256" key="8">
    <source>
        <dbReference type="ARBA" id="ARBA00023136"/>
    </source>
</evidence>
<dbReference type="Proteomes" id="UP000694569">
    <property type="component" value="Unplaced"/>
</dbReference>
<dbReference type="PROSITE" id="PS00236">
    <property type="entry name" value="NEUROTR_ION_CHANNEL"/>
    <property type="match status" value="1"/>
</dbReference>
<dbReference type="InterPro" id="IPR018000">
    <property type="entry name" value="Neurotransmitter_ion_chnl_CS"/>
</dbReference>
<evidence type="ECO:0000256" key="4">
    <source>
        <dbReference type="ARBA" id="ARBA00022729"/>
    </source>
</evidence>
<keyword evidence="9" id="KW-1015">Disulfide bond</keyword>
<dbReference type="Pfam" id="PF02931">
    <property type="entry name" value="Neur_chan_LBD"/>
    <property type="match status" value="1"/>
</dbReference>
<evidence type="ECO:0000259" key="20">
    <source>
        <dbReference type="Pfam" id="PF02932"/>
    </source>
</evidence>
<keyword evidence="2" id="KW-1003">Cell membrane</keyword>
<evidence type="ECO:0000259" key="19">
    <source>
        <dbReference type="Pfam" id="PF02931"/>
    </source>
</evidence>
<keyword evidence="11" id="KW-0325">Glycoprotein</keyword>
<dbReference type="NCBIfam" id="TIGR00860">
    <property type="entry name" value="LIC"/>
    <property type="match status" value="1"/>
</dbReference>
<dbReference type="InterPro" id="IPR002394">
    <property type="entry name" value="Nicotinic_acetylcholine_rcpt"/>
</dbReference>
<comment type="catalytic activity">
    <reaction evidence="15">
        <text>K(+)(in) = K(+)(out)</text>
        <dbReference type="Rhea" id="RHEA:29463"/>
        <dbReference type="ChEBI" id="CHEBI:29103"/>
    </reaction>
</comment>
<evidence type="ECO:0000256" key="7">
    <source>
        <dbReference type="ARBA" id="ARBA00023065"/>
    </source>
</evidence>
<comment type="catalytic activity">
    <reaction evidence="16">
        <text>Na(+)(in) = Na(+)(out)</text>
        <dbReference type="Rhea" id="RHEA:34963"/>
        <dbReference type="ChEBI" id="CHEBI:29101"/>
    </reaction>
</comment>
<sequence length="497" mass="56918">MALEEHIGREGFVQGAQGKFAYKLMNDLFANYSNALRPVEDMDKAMNVTLQVTLSQIIDMDERNQILMAYLWIRQVWFDAYLRWNRDDYDGLDTIRIPSSYVWRPDIVLYNNADDQFTGSMETNVVIRYDGQIMWDSPAITKSSCKVDVSFFPFDGQQCRLTFGSWTYNGNQIDILNHLDTGDLTDFVENVEWEILGMPAKKNVITYGCCSEPYPDVTYTLILKRRASFYIFNLLLPCVMISFLAPLGFYLPADSGEKVSLGVTVLLALTVFQLLVAESMPPSENVPLIGKYYIATMTMITASTALTIFIMNIHHCGPEAKPVPRWAKKFILQYMSRIFFVYEVGESCKRPKKGPENGKKPVAQEMNGQAERRDNSAILRNCAEKIRSEKLEEAPDKDNLSKADAPGEWKESGKYPEKGGGGKESRYSECSKTHCVCHNERLLKNIEYMANCFREQKAAQKRTGEWKKVAKVMDRFFMWVFFIMVFFMSVLIMGKAL</sequence>
<dbReference type="InterPro" id="IPR006202">
    <property type="entry name" value="Neur_chan_lig-bd"/>
</dbReference>
<dbReference type="FunFam" id="1.20.58.390:FF:000009">
    <property type="entry name" value="Cholinergic receptor nicotinic alpha 9 subunit"/>
    <property type="match status" value="1"/>
</dbReference>
<dbReference type="Gene3D" id="1.20.58.390">
    <property type="entry name" value="Neurotransmitter-gated ion-channel transmembrane domain"/>
    <property type="match status" value="2"/>
</dbReference>
<dbReference type="CDD" id="cd19023">
    <property type="entry name" value="LGIC_ECD_nAChR_A10"/>
    <property type="match status" value="1"/>
</dbReference>
<dbReference type="PRINTS" id="PR00254">
    <property type="entry name" value="NICOTINICR"/>
</dbReference>
<dbReference type="GO" id="GO:0022848">
    <property type="term" value="F:acetylcholine-gated monoatomic cation-selective channel activity"/>
    <property type="evidence" value="ECO:0007669"/>
    <property type="project" value="InterPro"/>
</dbReference>
<evidence type="ECO:0000256" key="18">
    <source>
        <dbReference type="SAM" id="MobiDB-lite"/>
    </source>
</evidence>
<keyword evidence="8 17" id="KW-0472">Membrane</keyword>
<keyword evidence="22" id="KW-1185">Reference proteome</keyword>
<feature type="domain" description="Neurotransmitter-gated ion-channel transmembrane" evidence="20">
    <location>
        <begin position="234"/>
        <end position="492"/>
    </location>
</feature>
<evidence type="ECO:0000256" key="14">
    <source>
        <dbReference type="ARBA" id="ARBA00034099"/>
    </source>
</evidence>
<evidence type="ECO:0000256" key="17">
    <source>
        <dbReference type="RuleBase" id="RU000687"/>
    </source>
</evidence>
<dbReference type="FunFam" id="2.70.170.10:FF:000010">
    <property type="entry name" value="neuronal acetylcholine receptor subunit alpha-9"/>
    <property type="match status" value="1"/>
</dbReference>
<proteinExistence type="inferred from homology"/>